<keyword evidence="1" id="KW-0812">Transmembrane</keyword>
<accession>A0A7C9HMK6</accession>
<dbReference type="EMBL" id="WOXT01000002">
    <property type="protein sequence ID" value="MUV14490.1"/>
    <property type="molecule type" value="Genomic_DNA"/>
</dbReference>
<feature type="transmembrane region" description="Helical" evidence="1">
    <location>
        <begin position="137"/>
        <end position="157"/>
    </location>
</feature>
<gene>
    <name evidence="2" type="ORF">GN331_09755</name>
</gene>
<evidence type="ECO:0000256" key="1">
    <source>
        <dbReference type="SAM" id="Phobius"/>
    </source>
</evidence>
<sequence>MRWPADDNNFDIVLFQLLDWMPAFELDKRTTPLALTGPTYARQTVRTRLSGGWDIDPEQVTIANPYFSFHRVVRVVGDKLEIVGEWRRLADQVPARDYAKVRADARRARELMEYSVSIGDDADEIAREADAKSVNEWRLIAAVLAGLMLFFAGLAYVQETQLRRLRTASAAPPNRSRDSAP</sequence>
<evidence type="ECO:0000313" key="2">
    <source>
        <dbReference type="EMBL" id="MUV14490.1"/>
    </source>
</evidence>
<name>A0A7C9HMK6_9GAMM</name>
<keyword evidence="3" id="KW-1185">Reference proteome</keyword>
<dbReference type="RefSeq" id="WP_156641774.1">
    <property type="nucleotide sequence ID" value="NZ_WOXT01000002.1"/>
</dbReference>
<reference evidence="2 3" key="1">
    <citation type="submission" date="2019-12" db="EMBL/GenBank/DDBJ databases">
        <authorList>
            <person name="Xu J."/>
        </authorList>
    </citation>
    <scope>NUCLEOTIDE SEQUENCE [LARGE SCALE GENOMIC DNA]</scope>
    <source>
        <strain evidence="2 3">HX-5-24</strain>
    </source>
</reference>
<protein>
    <submittedName>
        <fullName evidence="2">Uncharacterized protein</fullName>
    </submittedName>
</protein>
<dbReference type="AlphaFoldDB" id="A0A7C9HMK6"/>
<dbReference type="Proteomes" id="UP000479692">
    <property type="component" value="Unassembled WGS sequence"/>
</dbReference>
<proteinExistence type="predicted"/>
<comment type="caution">
    <text evidence="2">The sequence shown here is derived from an EMBL/GenBank/DDBJ whole genome shotgun (WGS) entry which is preliminary data.</text>
</comment>
<evidence type="ECO:0000313" key="3">
    <source>
        <dbReference type="Proteomes" id="UP000479692"/>
    </source>
</evidence>
<keyword evidence="1" id="KW-0472">Membrane</keyword>
<keyword evidence="1" id="KW-1133">Transmembrane helix</keyword>
<organism evidence="2 3">
    <name type="scientific">Noviluteimonas gilva</name>
    <dbReference type="NCBI Taxonomy" id="2682097"/>
    <lineage>
        <taxon>Bacteria</taxon>
        <taxon>Pseudomonadati</taxon>
        <taxon>Pseudomonadota</taxon>
        <taxon>Gammaproteobacteria</taxon>
        <taxon>Lysobacterales</taxon>
        <taxon>Lysobacteraceae</taxon>
        <taxon>Noviluteimonas</taxon>
    </lineage>
</organism>